<name>A1ZYQ5_MICM2</name>
<proteinExistence type="predicted"/>
<keyword evidence="1" id="KW-0472">Membrane</keyword>
<organism evidence="2 3">
    <name type="scientific">Microscilla marina ATCC 23134</name>
    <dbReference type="NCBI Taxonomy" id="313606"/>
    <lineage>
        <taxon>Bacteria</taxon>
        <taxon>Pseudomonadati</taxon>
        <taxon>Bacteroidota</taxon>
        <taxon>Cytophagia</taxon>
        <taxon>Cytophagales</taxon>
        <taxon>Microscillaceae</taxon>
        <taxon>Microscilla</taxon>
    </lineage>
</organism>
<keyword evidence="1" id="KW-0812">Transmembrane</keyword>
<sequence>MTNLIKKTTRAIGDKFFSFLPFLVGCAIIVSFCAITITVIVNPASLNAKDNPTIGGIVGTINTLMTMLATYFFTRRMNSTNE</sequence>
<dbReference type="PROSITE" id="PS51257">
    <property type="entry name" value="PROKAR_LIPOPROTEIN"/>
    <property type="match status" value="1"/>
</dbReference>
<gene>
    <name evidence="2" type="ORF">M23134_06466</name>
</gene>
<protein>
    <submittedName>
        <fullName evidence="2">Lipoprotein, putative</fullName>
    </submittedName>
</protein>
<evidence type="ECO:0000256" key="1">
    <source>
        <dbReference type="SAM" id="Phobius"/>
    </source>
</evidence>
<dbReference type="RefSeq" id="WP_002704720.1">
    <property type="nucleotide sequence ID" value="NZ_AAWS01000068.1"/>
</dbReference>
<feature type="transmembrane region" description="Helical" evidence="1">
    <location>
        <begin position="53"/>
        <end position="73"/>
    </location>
</feature>
<evidence type="ECO:0000313" key="2">
    <source>
        <dbReference type="EMBL" id="EAY24479.1"/>
    </source>
</evidence>
<accession>A1ZYQ5</accession>
<reference evidence="2 3" key="1">
    <citation type="submission" date="2007-01" db="EMBL/GenBank/DDBJ databases">
        <authorList>
            <person name="Haygood M."/>
            <person name="Podell S."/>
            <person name="Anderson C."/>
            <person name="Hopkinson B."/>
            <person name="Roe K."/>
            <person name="Barbeau K."/>
            <person name="Gaasterland T."/>
            <person name="Ferriera S."/>
            <person name="Johnson J."/>
            <person name="Kravitz S."/>
            <person name="Beeson K."/>
            <person name="Sutton G."/>
            <person name="Rogers Y.-H."/>
            <person name="Friedman R."/>
            <person name="Frazier M."/>
            <person name="Venter J.C."/>
        </authorList>
    </citation>
    <scope>NUCLEOTIDE SEQUENCE [LARGE SCALE GENOMIC DNA]</scope>
    <source>
        <strain evidence="2 3">ATCC 23134</strain>
    </source>
</reference>
<comment type="caution">
    <text evidence="2">The sequence shown here is derived from an EMBL/GenBank/DDBJ whole genome shotgun (WGS) entry which is preliminary data.</text>
</comment>
<evidence type="ECO:0000313" key="3">
    <source>
        <dbReference type="Proteomes" id="UP000004095"/>
    </source>
</evidence>
<keyword evidence="3" id="KW-1185">Reference proteome</keyword>
<keyword evidence="1" id="KW-1133">Transmembrane helix</keyword>
<feature type="transmembrane region" description="Helical" evidence="1">
    <location>
        <begin position="16"/>
        <end position="41"/>
    </location>
</feature>
<dbReference type="AlphaFoldDB" id="A1ZYQ5"/>
<dbReference type="Proteomes" id="UP000004095">
    <property type="component" value="Unassembled WGS sequence"/>
</dbReference>
<keyword evidence="2" id="KW-0449">Lipoprotein</keyword>
<dbReference type="EMBL" id="AAWS01000068">
    <property type="protein sequence ID" value="EAY24479.1"/>
    <property type="molecule type" value="Genomic_DNA"/>
</dbReference>